<gene>
    <name evidence="32 37" type="primary">env</name>
</gene>
<feature type="chain" id="PRO_5025742257" description="Transmembrane protein gp41" evidence="32">
    <location>
        <begin position="494"/>
        <end position="838"/>
    </location>
</feature>
<keyword evidence="26 32" id="KW-0564">Palmitate</keyword>
<keyword evidence="30 32" id="KW-0449">Lipoprotein</keyword>
<comment type="subcellular location">
    <subcellularLocation>
        <location evidence="3">Host cell membrane</location>
        <topology evidence="3">Peripheral membrane protein</topology>
    </subcellularLocation>
    <subcellularLocation>
        <location evidence="1">Host cell membrane</location>
        <topology evidence="1">Single-pass type I membrane protein</topology>
    </subcellularLocation>
    <subcellularLocation>
        <location evidence="2">Host endosome membrane</location>
        <topology evidence="2">Peripheral membrane protein</topology>
    </subcellularLocation>
    <subcellularLocation>
        <location evidence="5">Host endosome membrane</location>
        <topology evidence="5">Single-pass type I membrane protein</topology>
    </subcellularLocation>
    <subcellularLocation>
        <location evidence="6">Virion membrane</location>
        <topology evidence="6">Peripheral membrane protein</topology>
    </subcellularLocation>
    <subcellularLocation>
        <location evidence="4">Virion membrane</location>
        <topology evidence="4">Single-pass type I membrane protein</topology>
    </subcellularLocation>
</comment>
<dbReference type="Gene3D" id="1.20.5.490">
    <property type="entry name" value="Single helix bin"/>
    <property type="match status" value="1"/>
</dbReference>
<evidence type="ECO:0000256" key="22">
    <source>
        <dbReference type="ARBA" id="ARBA00022989"/>
    </source>
</evidence>
<evidence type="ECO:0000256" key="4">
    <source>
        <dbReference type="ARBA" id="ARBA00004563"/>
    </source>
</evidence>
<dbReference type="GO" id="GO:0055036">
    <property type="term" value="C:virion membrane"/>
    <property type="evidence" value="ECO:0007669"/>
    <property type="project" value="UniProtKB-SubCell"/>
</dbReference>
<feature type="region of interest" description="MPER; binding to GalCer" evidence="32">
    <location>
        <begin position="644"/>
        <end position="665"/>
    </location>
</feature>
<dbReference type="CDD" id="cd09909">
    <property type="entry name" value="HIV-1-like_HR1-HR2"/>
    <property type="match status" value="1"/>
</dbReference>
<keyword evidence="15 32" id="KW-0053">Apoptosis</keyword>
<dbReference type="GO" id="GO:0019062">
    <property type="term" value="P:virion attachment to host cell"/>
    <property type="evidence" value="ECO:0007669"/>
    <property type="project" value="UniProtKB-UniRule"/>
</dbReference>
<keyword evidence="10 32" id="KW-1165">Clathrin-mediated endocytosis of virus by host</keyword>
<evidence type="ECO:0000256" key="32">
    <source>
        <dbReference type="HAMAP-Rule" id="MF_04083"/>
    </source>
</evidence>
<feature type="coiled-coil region" evidence="32">
    <location>
        <begin position="615"/>
        <end position="649"/>
    </location>
</feature>
<evidence type="ECO:0000256" key="7">
    <source>
        <dbReference type="ARBA" id="ARBA00022506"/>
    </source>
</evidence>
<evidence type="ECO:0000259" key="36">
    <source>
        <dbReference type="Pfam" id="PF00517"/>
    </source>
</evidence>
<keyword evidence="29 32" id="KW-0899">Viral immunoevasion</keyword>
<evidence type="ECO:0000256" key="26">
    <source>
        <dbReference type="ARBA" id="ARBA00023139"/>
    </source>
</evidence>
<evidence type="ECO:0000256" key="3">
    <source>
        <dbReference type="ARBA" id="ARBA00004505"/>
    </source>
</evidence>
<evidence type="ECO:0000256" key="11">
    <source>
        <dbReference type="ARBA" id="ARBA00022581"/>
    </source>
</evidence>
<evidence type="ECO:0000256" key="10">
    <source>
        <dbReference type="ARBA" id="ARBA00022570"/>
    </source>
</evidence>
<dbReference type="GO" id="GO:0039654">
    <property type="term" value="P:fusion of virus membrane with host endosome membrane"/>
    <property type="evidence" value="ECO:0007669"/>
    <property type="project" value="UniProtKB-UniRule"/>
</dbReference>
<evidence type="ECO:0000256" key="18">
    <source>
        <dbReference type="ARBA" id="ARBA00022844"/>
    </source>
</evidence>
<reference evidence="37" key="1">
    <citation type="journal article" date="2020" name="PLoS Pathog.">
        <title>Molecular dating and viral load growth rates suggested that the eclipse phase lasted about a week in HIV-1 infected adults in East Africa and Thailand.</title>
        <authorList>
            <consortium name="RV217 Study Team"/>
            <person name="Rolland M."/>
            <person name="Tovanabutra S."/>
            <person name="Dearlove B."/>
            <person name="Li Y."/>
            <person name="Owen C.L."/>
            <person name="Lewitus E."/>
            <person name="Sanders-Buell E."/>
            <person name="Bose M."/>
            <person name="O'Sullivan A."/>
            <person name="Rossenkhan R."/>
            <person name="Labuschagne J.P.L."/>
            <person name="Edlefsen P.T."/>
            <person name="Reeves D.B."/>
            <person name="Kijak G."/>
            <person name="Miller S."/>
            <person name="Poltavee K."/>
            <person name="Lee J."/>
            <person name="Bonar L."/>
            <person name="Harbolick E."/>
            <person name="Ahani B."/>
            <person name="Pham P."/>
            <person name="Kibuuka H."/>
            <person name="Maganga L."/>
            <person name="Nitayaphan S."/>
            <person name="Sawe F.K."/>
            <person name="Eller L.A."/>
            <person name="Gramzinski R."/>
            <person name="Kim J.H."/>
            <person name="Michael N.L."/>
            <person name="Robb M.L."/>
        </authorList>
    </citation>
    <scope>NUCLEOTIDE SEQUENCE</scope>
    <source>
        <strain evidence="37">20442v09_01</strain>
    </source>
</reference>
<keyword evidence="20 32" id="KW-0261">Viral envelope protein</keyword>
<keyword evidence="13 32" id="KW-0165">Cleavage on pair of basic residues</keyword>
<dbReference type="GO" id="GO:0005198">
    <property type="term" value="F:structural molecule activity"/>
    <property type="evidence" value="ECO:0007669"/>
    <property type="project" value="UniProtKB-UniRule"/>
</dbReference>
<evidence type="ECO:0000256" key="21">
    <source>
        <dbReference type="ARBA" id="ARBA00022890"/>
    </source>
</evidence>
<feature type="disulfide bond" evidence="32">
    <location>
        <begin position="53"/>
        <end position="73"/>
    </location>
</feature>
<comment type="PTM">
    <text evidence="32">Palmitoylation of the transmembrane protein and of Env polyprotein (prior to its proteolytic cleavage) is essential for their association with host cell membrane lipid rafts. Palmitoylation is therefore required for envelope trafficking to classical lipid rafts, but not for viral replication.</text>
</comment>
<comment type="similarity">
    <text evidence="32">Belongs to the HIV-1 env protein family.</text>
</comment>
<dbReference type="SUPFAM" id="SSF56502">
    <property type="entry name" value="gp120 core"/>
    <property type="match status" value="2"/>
</dbReference>
<dbReference type="GO" id="GO:0052031">
    <property type="term" value="P:symbiont-mediated perturbation of host defense response"/>
    <property type="evidence" value="ECO:0007669"/>
    <property type="project" value="UniProtKB-UniRule"/>
</dbReference>
<keyword evidence="7 32" id="KW-1168">Fusion of virus membrane with host membrane</keyword>
<feature type="compositionally biased region" description="Basic and acidic residues" evidence="34">
    <location>
        <begin position="708"/>
        <end position="723"/>
    </location>
</feature>
<organismHost>
    <name type="scientific">Homo sapiens</name>
    <name type="common">Human</name>
    <dbReference type="NCBI Taxonomy" id="9606"/>
</organismHost>
<dbReference type="SUPFAM" id="SSF58069">
    <property type="entry name" value="Virus ectodomain"/>
    <property type="match status" value="1"/>
</dbReference>
<keyword evidence="21 32" id="KW-1164">Virus endocytosis by host</keyword>
<keyword evidence="14 32" id="KW-0812">Transmembrane</keyword>
<comment type="subunit">
    <text evidence="32">The mature envelope protein (Env) consists of a homotrimer of non-covalently associated gp120-gp41 heterodimers. The resulting complex protrudes from the virus surface as a spike. There seems to be as few as 10 spikes on the average virion. Surface protein gp120 interacts with host CD4, CCR5 and CXCR4. Gp120 also interacts with the C-type lectins CD209/DC-SIGN and CLEC4M/DC-SIGNR (collectively referred to as DC-SIGN(R)). Gp120 and gp41 interact with GalCer. Gp120 interacts with host ITGA4/ITGB7 complex; on CD4+ T-cells, this interaction results in rapid activation of integrin ITGAL/LFA-1, which facilitates efficient cell-to-cell spreading of HIV-1. Gp120 interacts with cell-associated heparan sulfate; this interaction increases virus infectivity on permissive cells and may be involved in infection of CD4- cells.</text>
</comment>
<dbReference type="FunFam" id="1.10.287.210:FF:000001">
    <property type="entry name" value="Envelope glycoprotein gp160"/>
    <property type="match status" value="1"/>
</dbReference>
<evidence type="ECO:0000256" key="30">
    <source>
        <dbReference type="ARBA" id="ARBA00023288"/>
    </source>
</evidence>
<feature type="short sequence motif" description="Di-leucine internalization motif" evidence="32">
    <location>
        <begin position="837"/>
        <end position="838"/>
    </location>
</feature>
<dbReference type="Gene3D" id="1.10.287.210">
    <property type="match status" value="1"/>
</dbReference>
<evidence type="ECO:0000256" key="1">
    <source>
        <dbReference type="ARBA" id="ARBA00004402"/>
    </source>
</evidence>
<evidence type="ECO:0000256" key="17">
    <source>
        <dbReference type="ARBA" id="ARBA00022804"/>
    </source>
</evidence>
<keyword evidence="9 32" id="KW-1032">Host cell membrane</keyword>
<feature type="short sequence motif" description="YXXL motif; contains endocytosis signal" evidence="32">
    <location>
        <begin position="694"/>
        <end position="697"/>
    </location>
</feature>
<comment type="domain">
    <text evidence="32">The YXXL motif is involved in determining the exact site of viral release at the surface of infected mononuclear cells and promotes endocytosis. YXXL and di-leucine endocytosis motifs interact directly or indirectly with the clathrin adapter complexes, opperate independently, and their activities are not additive.</text>
</comment>
<feature type="region of interest" description="CD4-binding loop" evidence="32">
    <location>
        <begin position="352"/>
        <end position="362"/>
    </location>
</feature>
<dbReference type="InterPro" id="IPR037527">
    <property type="entry name" value="Gp160"/>
</dbReference>
<dbReference type="InterPro" id="IPR000328">
    <property type="entry name" value="GP41-like"/>
</dbReference>
<evidence type="ECO:0000256" key="33">
    <source>
        <dbReference type="RuleBase" id="RU363095"/>
    </source>
</evidence>
<dbReference type="GO" id="GO:0044175">
    <property type="term" value="C:host cell endosome membrane"/>
    <property type="evidence" value="ECO:0007669"/>
    <property type="project" value="UniProtKB-SubCell"/>
</dbReference>
<dbReference type="GO" id="GO:0020002">
    <property type="term" value="C:host cell plasma membrane"/>
    <property type="evidence" value="ECO:0007669"/>
    <property type="project" value="UniProtKB-SubCell"/>
</dbReference>
<comment type="domain">
    <text evidence="32">The membrane proximal external region (MPER) present in gp41 is a tryptophan-rich region recognized by the antibodies 2F5, Z13, and 4E10. MPER seems to play a role in fusion.</text>
</comment>
<feature type="disulfide bond" evidence="32">
    <location>
        <begin position="219"/>
        <end position="230"/>
    </location>
</feature>
<dbReference type="GO" id="GO:0019031">
    <property type="term" value="C:viral envelope"/>
    <property type="evidence" value="ECO:0007669"/>
    <property type="project" value="UniProtKB-KW"/>
</dbReference>
<feature type="chain" id="PRO_5025742256" description="Envelope glycoprotein gp160" evidence="32">
    <location>
        <begin position="32"/>
        <end position="838"/>
    </location>
</feature>
<evidence type="ECO:0000256" key="2">
    <source>
        <dbReference type="ARBA" id="ARBA00004433"/>
    </source>
</evidence>
<evidence type="ECO:0000256" key="25">
    <source>
        <dbReference type="ARBA" id="ARBA00023136"/>
    </source>
</evidence>
<keyword evidence="23 32" id="KW-1039">Host endosome</keyword>
<dbReference type="HAMAP" id="MF_04083">
    <property type="entry name" value="HIV_ENV"/>
    <property type="match status" value="1"/>
</dbReference>
<sequence>MKAMGIQMNCQNWWRWGIMILGMIIICSTAENLWVTVYYGVPVWKDAETTLFCASDAKAHETEVHNIWATHACVPTDPNPQEINLENVTEDFNMWKNSMVEQMHADIISLWDQSLKPCVKLTPLCVTLDCQNITNNNFTDADMKEELRNCSYNLTTEVKDRKQKVYSLFYSLDVVRIDNSTYRLITCNTSAITQACPKVSFQPIPIHYCAPAGFAILKCKDKEYNGTGQCKNVSTVQCTHGIRPVVSTQLLLNGSLAEEKIMIRSENITNNVKNIIVQFNESVLINCTRPNNNTRKSVHIGPGQAFYATGDIIGNIRRAHCNVSEAAWNNILQKVAKQLRTYFNKTIVFDKPIGGDLEITTHSFNCGGEFFYCNTSGLFNSTWNGTESNSTELNGTIRLPCRIKQVIKMWQRVGQAMYAPPIPGRISCQSNITGMILTRDGGNSSANETFRPGGGDMRDNWRSELYKYKVIKIEPLGVAPTRAKRRVVEREKRAVGIGAVFLGFLGAAGSTMGAASITLTVQARQLLSGIVQQQNNLLRAIEAQQQMLRLTVWGIKQLQARVLAIERYLKDQQLLGIWGCSGKLICTTNVPWNSSWSNKSQNEIWDNMTWLQWDKEISNYTHIIYELLEDSQNQQEKNEQDLLALDKWKTLWSWFDITNWLWYIRIFIIIVGGLIGLRIIFVVLSIVKRVRQGYSPLSFQTLTPNSRGPDRPGRIEEEGGEQDNDRSIRLVNGFLPLAWDDLRSLCLFLYHRLRDFVLIATRIVEILGRRGWEVIKYLWNHLQYWIQELKNSAISLFNATAIVVAEGTDRGIEIIQRVIRAVLNIPRRIRQGLERTLL</sequence>
<protein>
    <recommendedName>
        <fullName evidence="32">Envelope glycoprotein gp160</fullName>
    </recommendedName>
    <alternativeName>
        <fullName evidence="32">Env polyprotein</fullName>
    </alternativeName>
    <component>
        <recommendedName>
            <fullName evidence="32">Surface protein gp120</fullName>
            <shortName evidence="32">SU</shortName>
        </recommendedName>
        <alternativeName>
            <fullName evidence="32">Glycoprotein 120</fullName>
            <shortName evidence="32">gp120</shortName>
        </alternativeName>
    </component>
    <component>
        <recommendedName>
            <fullName evidence="32">Transmembrane protein gp41</fullName>
            <shortName evidence="32">TM</shortName>
        </recommendedName>
        <alternativeName>
            <fullName evidence="32">Glycoprotein 41</fullName>
            <shortName evidence="32">gp41</shortName>
        </alternativeName>
    </component>
</protein>
<comment type="domain">
    <text evidence="32">Some of the most genetically diverse regions of the viral genome are present in Env. They are called variable regions 1 through 5 (V1 through V5). Coreceptor usage of gp120 is determined mainly by the primary structure of the third variable region (V3) in the outer domain of gp120. The sequence of V3 determines which coreceptor, CCR5 and/or CXCR4 (corresponding to R5/macrophage, X4/T cell and R5X4/T cell and macrophage tropism), is used to trigger the fusion potential of the Env complex, and hence which cells the virus can infect. Binding to CCR5 involves a region adjacent in addition to V3.</text>
</comment>
<comment type="miscellaneous">
    <text evidence="32">HIV-1 lineages are divided in three main groups, M (for Major), O (for Outlier), and N (for New, or Non-M, Non-O). The vast majority of strains found worldwide belong to the group M. Group O seems to be endemic to and largely confined to Cameroon and neighboring countries in West Central Africa, where these viruses represent a small minority of HIV-1 strains. The group N is represented by a limited number of isolates from Cameroonian persons. The group M is further subdivided in 9 clades or subtypes (A to D, F to H, J and K).</text>
</comment>
<feature type="region of interest" description="Disordered" evidence="34">
    <location>
        <begin position="703"/>
        <end position="723"/>
    </location>
</feature>
<dbReference type="FunFam" id="2.170.40.20:FF:000004">
    <property type="entry name" value="Envelope glycoprotein gp160"/>
    <property type="match status" value="1"/>
</dbReference>
<keyword evidence="31 32" id="KW-1160">Virus entry into host cell</keyword>
<comment type="domain">
    <text evidence="32 33">The 17 amino acids long immunosuppressive region is present in many retroviral envelope proteins. Synthetic peptides derived from this relatively conserved sequence inhibit immune function in vitro and in vivo.</text>
</comment>
<keyword evidence="12 32" id="KW-1162">Viral penetration into host cytoplasm</keyword>
<feature type="region of interest" description="Fusion peptide" evidence="32">
    <location>
        <begin position="494"/>
        <end position="514"/>
    </location>
</feature>
<feature type="domain" description="Human immunodeficiency virus 1 envelope glycoprotein Gp120" evidence="35">
    <location>
        <begin position="143"/>
        <end position="493"/>
    </location>
</feature>
<dbReference type="Pfam" id="PF00516">
    <property type="entry name" value="GP120"/>
    <property type="match status" value="2"/>
</dbReference>
<proteinExistence type="inferred from homology"/>
<dbReference type="GO" id="GO:0016020">
    <property type="term" value="C:membrane"/>
    <property type="evidence" value="ECO:0007669"/>
    <property type="project" value="UniProtKB-UniRule"/>
</dbReference>
<evidence type="ECO:0000256" key="8">
    <source>
        <dbReference type="ARBA" id="ARBA00022510"/>
    </source>
</evidence>
<comment type="function">
    <text evidence="32">Transmembrane protein gp41: Acts as a class I viral fusion protein. Under the current model, the protein has at least 3 conformational states: pre-fusion native state, pre-hairpin intermediate state, and post-fusion hairpin state. During fusion of viral and target intracellular membranes, the coiled coil regions (heptad repeats) assume a trimer-of-hairpins structure, positioning the fusion peptide in close proximity to the C-terminal region of the ectodomain. The formation of this structure appears to drive apposition and subsequent fusion of viral and target cell membranes. Complete fusion occurs in host cell endosomes and is dynamin-dependent, however some lipid transfer might occur at the plasma membrane. The virus undergoes clathrin-dependent internalization long before endosomal fusion, thus minimizing the surface exposure of conserved viral epitopes during fusion and reducing the efficacy of inhibitors targeting these epitopes. Membranes fusion leads to delivery of the nucleocapsid into the cytoplasm.</text>
</comment>
<keyword evidence="22 32" id="KW-1133">Transmembrane helix</keyword>
<accession>A0A6C1A9G1</accession>
<comment type="caution">
    <text evidence="32 33">Lacks conserved residue(s) required for the propagation of feature annotation.</text>
</comment>
<comment type="PTM">
    <text evidence="32">Specific enzymatic cleavages in vivo yield mature proteins. Envelope glycoproteins are synthesized as a inactive precursor that is heavily N-glycosylated and processed likely by host cell furin in the Golgi to yield the mature SU and TM proteins. The cleavage site between SU and TM requires the minimal sequence [KR]-X-[KR]-R. About 2 of the 9 disulfide bonds of gp41 are reduced by P4HB/PDI, following binding to CD4 receptor.</text>
</comment>
<evidence type="ECO:0000256" key="24">
    <source>
        <dbReference type="ARBA" id="ARBA00023054"/>
    </source>
</evidence>
<feature type="site" description="Cleavage; by host furin" evidence="32">
    <location>
        <begin position="493"/>
        <end position="494"/>
    </location>
</feature>
<evidence type="ECO:0000256" key="31">
    <source>
        <dbReference type="ARBA" id="ARBA00023296"/>
    </source>
</evidence>
<dbReference type="GO" id="GO:0075512">
    <property type="term" value="P:clathrin-dependent endocytosis of virus by host cell"/>
    <property type="evidence" value="ECO:0007669"/>
    <property type="project" value="UniProtKB-UniRule"/>
</dbReference>
<dbReference type="EMBL" id="MN791598">
    <property type="protein sequence ID" value="QIC97638.1"/>
    <property type="molecule type" value="Genomic_DNA"/>
</dbReference>
<evidence type="ECO:0000256" key="27">
    <source>
        <dbReference type="ARBA" id="ARBA00023157"/>
    </source>
</evidence>
<comment type="PTM">
    <text evidence="32">Highly glycosylated by host. The high number of glycan on the protein is reffered to as 'glycan shield' because it contributes to hide protein sequence from adaptive immune system.</text>
</comment>
<organism evidence="37">
    <name type="scientific">Human immunodeficiency virus type 1</name>
    <name type="common">HIV-1</name>
    <dbReference type="NCBI Taxonomy" id="11676"/>
    <lineage>
        <taxon>Viruses</taxon>
        <taxon>Riboviria</taxon>
        <taxon>Pararnavirae</taxon>
        <taxon>Artverviricota</taxon>
        <taxon>Revtraviricetes</taxon>
        <taxon>Ortervirales</taxon>
        <taxon>Retroviridae</taxon>
        <taxon>Orthoretrovirinae</taxon>
        <taxon>Lentivirus</taxon>
        <taxon>Lentivirus humimdef1</taxon>
    </lineage>
</organism>
<feature type="disulfide bond" evidence="32">
    <location>
        <begin position="580"/>
        <end position="586"/>
    </location>
</feature>
<evidence type="ECO:0000313" key="37">
    <source>
        <dbReference type="EMBL" id="QIC97638.1"/>
    </source>
</evidence>
<dbReference type="GO" id="GO:1903911">
    <property type="term" value="P:positive regulation of receptor clustering"/>
    <property type="evidence" value="ECO:0007669"/>
    <property type="project" value="UniProtKB-UniRule"/>
</dbReference>
<dbReference type="InterPro" id="IPR000777">
    <property type="entry name" value="HIV1_Gp120"/>
</dbReference>
<keyword evidence="27 32" id="KW-1015">Disulfide bond</keyword>
<dbReference type="GO" id="GO:0019082">
    <property type="term" value="P:viral protein processing"/>
    <property type="evidence" value="ECO:0007669"/>
    <property type="project" value="UniProtKB-UniRule"/>
</dbReference>
<evidence type="ECO:0000259" key="35">
    <source>
        <dbReference type="Pfam" id="PF00516"/>
    </source>
</evidence>
<dbReference type="Pfam" id="PF00517">
    <property type="entry name" value="GP41"/>
    <property type="match status" value="1"/>
</dbReference>
<evidence type="ECO:0000256" key="29">
    <source>
        <dbReference type="ARBA" id="ARBA00023280"/>
    </source>
</evidence>
<evidence type="ECO:0000256" key="23">
    <source>
        <dbReference type="ARBA" id="ARBA00023046"/>
    </source>
</evidence>
<dbReference type="FunFam" id="2.170.40.20:FF:000003">
    <property type="entry name" value="Envelope glycoprotein gp160"/>
    <property type="match status" value="1"/>
</dbReference>
<name>A0A6C1A9G1_HV1</name>
<keyword evidence="16 32" id="KW-0732">Signal</keyword>
<feature type="disulfide bond" evidence="32">
    <location>
        <begin position="209"/>
        <end position="238"/>
    </location>
</feature>
<dbReference type="GO" id="GO:1903908">
    <property type="term" value="P:positive regulation of plasma membrane raft polarization"/>
    <property type="evidence" value="ECO:0007669"/>
    <property type="project" value="UniProtKB-UniRule"/>
</dbReference>
<keyword evidence="25 32" id="KW-0472">Membrane</keyword>
<feature type="domain" description="Human immunodeficiency virus 1 envelope glycoprotein Gp120" evidence="35">
    <location>
        <begin position="33"/>
        <end position="139"/>
    </location>
</feature>
<comment type="domain">
    <text evidence="32">The CD4-binding region is targeted by the antibody b12.</text>
</comment>
<dbReference type="Gene3D" id="2.170.40.20">
    <property type="entry name" value="Human immunodeficiency virus 1, Gp160, envelope glycoprotein"/>
    <property type="match status" value="2"/>
</dbReference>
<evidence type="ECO:0000256" key="28">
    <source>
        <dbReference type="ARBA" id="ARBA00023180"/>
    </source>
</evidence>
<keyword evidence="28 32" id="KW-0325">Glycoprotein</keyword>
<evidence type="ECO:0000256" key="6">
    <source>
        <dbReference type="ARBA" id="ARBA00004650"/>
    </source>
</evidence>
<keyword evidence="18 32" id="KW-0946">Virion</keyword>
<keyword evidence="24 32" id="KW-0175">Coiled coil</keyword>
<comment type="function">
    <text evidence="32">Envelope glycoprotein gp160: Oligomerizes in the host endoplasmic reticulum into predominantly trimers. In a second time, gp160 transits in the host Golgi, where glycosylation is completed. The precursor is then proteolytically cleaved in the trans-Golgi and thereby activated by cellular furin or furin-like proteases to produce gp120 and gp41.</text>
</comment>
<feature type="lipid moiety-binding region" description="S-palmitoyl cysteine; by host" evidence="32">
    <location>
        <position position="746"/>
    </location>
</feature>
<keyword evidence="8 32" id="KW-1170">Fusion of virus membrane with host endosomal membrane</keyword>
<feature type="region of interest" description="Immunosuppression" evidence="32">
    <location>
        <begin position="556"/>
        <end position="574"/>
    </location>
</feature>
<comment type="function">
    <text evidence="32">Surface protein gp120: Attaches the virus to the host lymphoid cell by binding to the primary receptor CD4. This interaction induces a structural rearrangement creating a high affinity binding site for a chemokine coreceptor like CXCR4 and/or CCR5. Acts as a ligand for CD209/DC-SIGN and CLEC4M/DC-SIGNR, which are respectively found on dendritic cells (DCs), and on endothelial cells of liver sinusoids and lymph node sinuses. These interactions allow capture of viral particles at mucosal surfaces by these cells and subsequent transmission to permissive cells. HIV subverts the migration properties of dendritic cells to gain access to CD4+ T-cells in lymph nodes. Virus transmission to permissive T-cells occurs either in trans (without DCs infection, through viral capture and transmission), or in cis (following DCs productive infection, through the usual CD4-gp120 interaction), thereby inducing a robust infection. In trans infection, bound virions remain infectious over days and it is proposed that they are not degraded, but protected in non-lysosomal acidic organelles within the DCs close to the cell membrane thus contributing to the viral infectious potential during DCs' migration from the periphery to the lymphoid tissues. On arrival at lymphoid tissues, intact virions recycle back to DCs' cell surface allowing virus transmission to CD4+ T-cells.</text>
</comment>
<comment type="subcellular location">
    <molecule>Surface protein gp120</molecule>
    <subcellularLocation>
        <location evidence="32">Virion membrane</location>
        <topology evidence="32">Peripheral membrane protein</topology>
    </subcellularLocation>
    <subcellularLocation>
        <location evidence="32">Host cell membrane</location>
        <topology evidence="32">Peripheral membrane protein</topology>
    </subcellularLocation>
    <subcellularLocation>
        <location evidence="32">Host endosome membrane</location>
        <topology evidence="32">Single-pass type I membrane protein</topology>
    </subcellularLocation>
    <text evidence="32">The surface protein is not anchored to the viral envelope, but associates with the extravirion surface through its binding to TM. It is probably concentrated at the site of budding and incorporated into the virions possibly by contacts between the cytoplasmic tail of Env and the N-terminus of Gag.</text>
</comment>
<feature type="transmembrane region" description="Helical" evidence="33">
    <location>
        <begin position="660"/>
        <end position="687"/>
    </location>
</feature>
<evidence type="ECO:0000256" key="19">
    <source>
        <dbReference type="ARBA" id="ARBA00022870"/>
    </source>
</evidence>
<evidence type="ECO:0000256" key="14">
    <source>
        <dbReference type="ARBA" id="ARBA00022692"/>
    </source>
</evidence>
<feature type="transmembrane region" description="Helical" evidence="33">
    <location>
        <begin position="13"/>
        <end position="35"/>
    </location>
</feature>
<dbReference type="InterPro" id="IPR036377">
    <property type="entry name" value="Gp120_core_sf"/>
</dbReference>
<comment type="subcellular location">
    <molecule>Transmembrane protein gp41</molecule>
    <subcellularLocation>
        <location evidence="32">Virion membrane</location>
        <topology evidence="32">Single-pass type I membrane protein</topology>
    </subcellularLocation>
    <subcellularLocation>
        <location evidence="32">Host cell membrane</location>
        <topology evidence="32">Single-pass type I membrane protein</topology>
    </subcellularLocation>
    <subcellularLocation>
        <location evidence="32">Host endosome membrane</location>
        <topology evidence="32">Single-pass type I membrane protein</topology>
    </subcellularLocation>
    <text evidence="32">It is probably concentrated at the site of budding and incorporated into the virions possibly by contacts between the cytoplasmic tail of Env and the N-terminus of Gag.</text>
</comment>
<evidence type="ECO:0000256" key="13">
    <source>
        <dbReference type="ARBA" id="ARBA00022685"/>
    </source>
</evidence>
<evidence type="ECO:0000256" key="20">
    <source>
        <dbReference type="ARBA" id="ARBA00022879"/>
    </source>
</evidence>
<dbReference type="GO" id="GO:0019064">
    <property type="term" value="P:fusion of virus membrane with host plasma membrane"/>
    <property type="evidence" value="ECO:0007669"/>
    <property type="project" value="UniProtKB-UniRule"/>
</dbReference>
<keyword evidence="19 32" id="KW-1043">Host membrane</keyword>
<evidence type="ECO:0000256" key="9">
    <source>
        <dbReference type="ARBA" id="ARBA00022511"/>
    </source>
</evidence>
<evidence type="ECO:0000256" key="5">
    <source>
        <dbReference type="ARBA" id="ARBA00004578"/>
    </source>
</evidence>
<evidence type="ECO:0000256" key="16">
    <source>
        <dbReference type="ARBA" id="ARBA00022729"/>
    </source>
</evidence>
<feature type="topological domain" description="Cytoplasmic" evidence="32">
    <location>
        <begin position="688"/>
        <end position="838"/>
    </location>
</feature>
<comment type="miscellaneous">
    <text evidence="32">Inhibitors targeting HIV-1 viral envelope proteins are used as antiretroviral drugs. Attachment of virions to the cell surface via non-specific interactions and CD4 binding can be blocked by inhibitors that include cyanovirin-N, cyclotriazadisulfonamide analogs, PRO 2000, TNX 355 and PRO 542. In addition, BMS 806 can block CD4-induced conformational changes. Env interactions with the coreceptor molecules can be targeted by CCR5 antagonists including SCH-D, maraviroc (UK 427857) and aplaviroc (GW 873140), and the CXCR4 antagonist AMD 070. Fusion of viral and cellular membranes can be inhibited by peptides such as enfuvirtide and tifuvirtide (T 1249). Resistance to inhibitors associated with mutations in Env are observed. Most of the time, single mutations confer only a modest reduction in drug susceptibility. Combination of several mutations is usually required to develop a high-level drug resistance.</text>
</comment>
<evidence type="ECO:0000256" key="12">
    <source>
        <dbReference type="ARBA" id="ARBA00022595"/>
    </source>
</evidence>
<keyword evidence="17 32" id="KW-1161">Viral attachment to host cell</keyword>
<keyword evidence="11 32" id="KW-0945">Host-virus interaction</keyword>
<evidence type="ECO:0000256" key="15">
    <source>
        <dbReference type="ARBA" id="ARBA00022703"/>
    </source>
</evidence>
<feature type="domain" description="Retroviral envelope protein GP41-like" evidence="36">
    <location>
        <begin position="512"/>
        <end position="702"/>
    </location>
</feature>
<evidence type="ECO:0000256" key="34">
    <source>
        <dbReference type="SAM" id="MobiDB-lite"/>
    </source>
</evidence>